<evidence type="ECO:0000313" key="2">
    <source>
        <dbReference type="EMBL" id="GAA4306234.1"/>
    </source>
</evidence>
<dbReference type="EMBL" id="BAABFN010000002">
    <property type="protein sequence ID" value="GAA4306234.1"/>
    <property type="molecule type" value="Genomic_DNA"/>
</dbReference>
<name>A0ABP8FLF2_9BACT</name>
<dbReference type="Pfam" id="PF00480">
    <property type="entry name" value="ROK"/>
    <property type="match status" value="1"/>
</dbReference>
<dbReference type="PANTHER" id="PTHR18964">
    <property type="entry name" value="ROK (REPRESSOR, ORF, KINASE) FAMILY"/>
    <property type="match status" value="1"/>
</dbReference>
<dbReference type="CDD" id="cd23763">
    <property type="entry name" value="ASKHA_ATPase_ROK"/>
    <property type="match status" value="1"/>
</dbReference>
<sequence>MTEKNNYAIGVDIGGSHVTVAAVDLIQKEVNYGSRTRMRVNAGGTADDILRLWGEAIRYVLHFACCKQATGIGIAMPGPFDYEKGISHIRGLHKYESLFGLNIREKLSGQISRPPESIVFENDAACFLSGEVINGAARGCRSAVGITLGTGLGSAYFHDGQAREATLYKMPFRDSIAEDYLSTRWFVKRYRELSGREVKDVKELVQQLRVDRTVQIVFEEFGHTLSLCLLPWLQEHNPEVLVVGGNIANAWELFSDPLIRGLSDSRLHTRVVKSTLGENAILLGAAGLTEGNAAVV</sequence>
<dbReference type="SUPFAM" id="SSF53067">
    <property type="entry name" value="Actin-like ATPase domain"/>
    <property type="match status" value="1"/>
</dbReference>
<dbReference type="Proteomes" id="UP001501207">
    <property type="component" value="Unassembled WGS sequence"/>
</dbReference>
<keyword evidence="3" id="KW-1185">Reference proteome</keyword>
<accession>A0ABP8FLF2</accession>
<evidence type="ECO:0008006" key="4">
    <source>
        <dbReference type="Google" id="ProtNLM"/>
    </source>
</evidence>
<comment type="caution">
    <text evidence="2">The sequence shown here is derived from an EMBL/GenBank/DDBJ whole genome shotgun (WGS) entry which is preliminary data.</text>
</comment>
<dbReference type="InterPro" id="IPR043129">
    <property type="entry name" value="ATPase_NBD"/>
</dbReference>
<proteinExistence type="inferred from homology"/>
<comment type="similarity">
    <text evidence="1">Belongs to the ROK (NagC/XylR) family.</text>
</comment>
<dbReference type="PANTHER" id="PTHR18964:SF149">
    <property type="entry name" value="BIFUNCTIONAL UDP-N-ACETYLGLUCOSAMINE 2-EPIMERASE_N-ACETYLMANNOSAMINE KINASE"/>
    <property type="match status" value="1"/>
</dbReference>
<dbReference type="Gene3D" id="3.30.420.40">
    <property type="match status" value="3"/>
</dbReference>
<evidence type="ECO:0000256" key="1">
    <source>
        <dbReference type="ARBA" id="ARBA00006479"/>
    </source>
</evidence>
<organism evidence="2 3">
    <name type="scientific">Compostibacter hankyongensis</name>
    <dbReference type="NCBI Taxonomy" id="1007089"/>
    <lineage>
        <taxon>Bacteria</taxon>
        <taxon>Pseudomonadati</taxon>
        <taxon>Bacteroidota</taxon>
        <taxon>Chitinophagia</taxon>
        <taxon>Chitinophagales</taxon>
        <taxon>Chitinophagaceae</taxon>
        <taxon>Compostibacter</taxon>
    </lineage>
</organism>
<protein>
    <recommendedName>
        <fullName evidence="4">ROK family protein</fullName>
    </recommendedName>
</protein>
<gene>
    <name evidence="2" type="ORF">GCM10023143_12030</name>
</gene>
<dbReference type="RefSeq" id="WP_344977030.1">
    <property type="nucleotide sequence ID" value="NZ_BAABFN010000002.1"/>
</dbReference>
<reference evidence="3" key="1">
    <citation type="journal article" date="2019" name="Int. J. Syst. Evol. Microbiol.">
        <title>The Global Catalogue of Microorganisms (GCM) 10K type strain sequencing project: providing services to taxonomists for standard genome sequencing and annotation.</title>
        <authorList>
            <consortium name="The Broad Institute Genomics Platform"/>
            <consortium name="The Broad Institute Genome Sequencing Center for Infectious Disease"/>
            <person name="Wu L."/>
            <person name="Ma J."/>
        </authorList>
    </citation>
    <scope>NUCLEOTIDE SEQUENCE [LARGE SCALE GENOMIC DNA]</scope>
    <source>
        <strain evidence="3">JCM 17664</strain>
    </source>
</reference>
<dbReference type="InterPro" id="IPR000600">
    <property type="entry name" value="ROK"/>
</dbReference>
<evidence type="ECO:0000313" key="3">
    <source>
        <dbReference type="Proteomes" id="UP001501207"/>
    </source>
</evidence>